<proteinExistence type="predicted"/>
<evidence type="ECO:0000259" key="4">
    <source>
        <dbReference type="PROSITE" id="PS01124"/>
    </source>
</evidence>
<comment type="caution">
    <text evidence="5">The sequence shown here is derived from an EMBL/GenBank/DDBJ whole genome shotgun (WGS) entry which is preliminary data.</text>
</comment>
<name>A0A4P5PJ17_9ENTE</name>
<reference evidence="6" key="1">
    <citation type="submission" date="2019-02" db="EMBL/GenBank/DDBJ databases">
        <title>Draft genome sequence of Enterococcus sp. Gos25-1.</title>
        <authorList>
            <person name="Tanaka N."/>
            <person name="Shiwa Y."/>
            <person name="Fujita N."/>
        </authorList>
    </citation>
    <scope>NUCLEOTIDE SEQUENCE [LARGE SCALE GENOMIC DNA]</scope>
    <source>
        <strain evidence="6">Gos25-1</strain>
    </source>
</reference>
<feature type="domain" description="HTH araC/xylS-type" evidence="4">
    <location>
        <begin position="162"/>
        <end position="262"/>
    </location>
</feature>
<keyword evidence="1" id="KW-0805">Transcription regulation</keyword>
<dbReference type="RefSeq" id="WP_146621806.1">
    <property type="nucleotide sequence ID" value="NZ_BJCC01000010.1"/>
</dbReference>
<accession>A0A4P5PJ17</accession>
<dbReference type="OrthoDB" id="323290at2"/>
<protein>
    <submittedName>
        <fullName evidence="5">AraC family transcriptional regulator</fullName>
    </submittedName>
</protein>
<keyword evidence="2" id="KW-0238">DNA-binding</keyword>
<dbReference type="PROSITE" id="PS00041">
    <property type="entry name" value="HTH_ARAC_FAMILY_1"/>
    <property type="match status" value="1"/>
</dbReference>
<dbReference type="InterPro" id="IPR046532">
    <property type="entry name" value="DUF6597"/>
</dbReference>
<dbReference type="InterPro" id="IPR050204">
    <property type="entry name" value="AraC_XylS_family_regulators"/>
</dbReference>
<evidence type="ECO:0000256" key="1">
    <source>
        <dbReference type="ARBA" id="ARBA00023015"/>
    </source>
</evidence>
<dbReference type="PANTHER" id="PTHR46796:SF13">
    <property type="entry name" value="HTH-TYPE TRANSCRIPTIONAL ACTIVATOR RHAS"/>
    <property type="match status" value="1"/>
</dbReference>
<dbReference type="Pfam" id="PF12833">
    <property type="entry name" value="HTH_18"/>
    <property type="match status" value="1"/>
</dbReference>
<dbReference type="EMBL" id="BJCC01000010">
    <property type="protein sequence ID" value="GCF93343.1"/>
    <property type="molecule type" value="Genomic_DNA"/>
</dbReference>
<dbReference type="PANTHER" id="PTHR46796">
    <property type="entry name" value="HTH-TYPE TRANSCRIPTIONAL ACTIVATOR RHAS-RELATED"/>
    <property type="match status" value="1"/>
</dbReference>
<dbReference type="InterPro" id="IPR018060">
    <property type="entry name" value="HTH_AraC"/>
</dbReference>
<evidence type="ECO:0000256" key="2">
    <source>
        <dbReference type="ARBA" id="ARBA00023125"/>
    </source>
</evidence>
<dbReference type="AlphaFoldDB" id="A0A4P5PJ17"/>
<evidence type="ECO:0000313" key="5">
    <source>
        <dbReference type="EMBL" id="GCF93343.1"/>
    </source>
</evidence>
<dbReference type="GO" id="GO:0043565">
    <property type="term" value="F:sequence-specific DNA binding"/>
    <property type="evidence" value="ECO:0007669"/>
    <property type="project" value="InterPro"/>
</dbReference>
<dbReference type="SMART" id="SM00342">
    <property type="entry name" value="HTH_ARAC"/>
    <property type="match status" value="1"/>
</dbReference>
<dbReference type="Pfam" id="PF20240">
    <property type="entry name" value="DUF6597"/>
    <property type="match status" value="1"/>
</dbReference>
<dbReference type="Gene3D" id="1.10.10.60">
    <property type="entry name" value="Homeodomain-like"/>
    <property type="match status" value="1"/>
</dbReference>
<keyword evidence="6" id="KW-1185">Reference proteome</keyword>
<dbReference type="PROSITE" id="PS01124">
    <property type="entry name" value="HTH_ARAC_FAMILY_2"/>
    <property type="match status" value="1"/>
</dbReference>
<dbReference type="Proteomes" id="UP000290567">
    <property type="component" value="Unassembled WGS sequence"/>
</dbReference>
<keyword evidence="3" id="KW-0804">Transcription</keyword>
<sequence length="277" mass="31751">MLSTEAMTAYCEERLFQNNGMLVVAPHPLLKPYIANYTFSDPKMISIDQTVLPTASNTLVYSIDHSHMLNGLRGVNTQPVTIGTFASRFDFLVLIEFHPGGFFPFCGIPQKELLNRGIPFEDLMPLLHQQISQIVSTTKTIACFVSALNEIFLQALEVGSIHPSIPFLLNHIYVSRGRLSSKALAKEIFYSEKHMNRLFQQHVGTTVKTYSRLLRIKFSLEQIKQETALIELAEEHGYYDAAHFSHEFKKIYRLTPHDYLEKMSIFYNDPFKMSTYT</sequence>
<dbReference type="InterPro" id="IPR018062">
    <property type="entry name" value="HTH_AraC-typ_CS"/>
</dbReference>
<dbReference type="GO" id="GO:0003700">
    <property type="term" value="F:DNA-binding transcription factor activity"/>
    <property type="evidence" value="ECO:0007669"/>
    <property type="project" value="InterPro"/>
</dbReference>
<gene>
    <name evidence="5" type="ORF">NRIC_12340</name>
</gene>
<dbReference type="InterPro" id="IPR009057">
    <property type="entry name" value="Homeodomain-like_sf"/>
</dbReference>
<evidence type="ECO:0000313" key="6">
    <source>
        <dbReference type="Proteomes" id="UP000290567"/>
    </source>
</evidence>
<organism evidence="5 6">
    <name type="scientific">Enterococcus florum</name>
    <dbReference type="NCBI Taxonomy" id="2480627"/>
    <lineage>
        <taxon>Bacteria</taxon>
        <taxon>Bacillati</taxon>
        <taxon>Bacillota</taxon>
        <taxon>Bacilli</taxon>
        <taxon>Lactobacillales</taxon>
        <taxon>Enterococcaceae</taxon>
        <taxon>Enterococcus</taxon>
    </lineage>
</organism>
<evidence type="ECO:0000256" key="3">
    <source>
        <dbReference type="ARBA" id="ARBA00023163"/>
    </source>
</evidence>
<dbReference type="SUPFAM" id="SSF46689">
    <property type="entry name" value="Homeodomain-like"/>
    <property type="match status" value="1"/>
</dbReference>